<dbReference type="PANTHER" id="PTHR45655:SF13">
    <property type="entry name" value="SOLUBLE GUANYLATE CYCLASE GCY-32-RELATED"/>
    <property type="match status" value="1"/>
</dbReference>
<dbReference type="Pfam" id="PF07700">
    <property type="entry name" value="HNOB"/>
    <property type="match status" value="1"/>
</dbReference>
<dbReference type="GO" id="GO:0020037">
    <property type="term" value="F:heme binding"/>
    <property type="evidence" value="ECO:0007669"/>
    <property type="project" value="InterPro"/>
</dbReference>
<evidence type="ECO:0000256" key="5">
    <source>
        <dbReference type="ARBA" id="ARBA00023134"/>
    </source>
</evidence>
<accession>A0A9N8HS53</accession>
<dbReference type="EC" id="4.6.1.2" evidence="2"/>
<evidence type="ECO:0000256" key="2">
    <source>
        <dbReference type="ARBA" id="ARBA00012202"/>
    </source>
</evidence>
<gene>
    <name evidence="9" type="ORF">SEMRO_1347_G264910.1</name>
</gene>
<evidence type="ECO:0000256" key="6">
    <source>
        <dbReference type="ARBA" id="ARBA00023293"/>
    </source>
</evidence>
<dbReference type="PROSITE" id="PS50125">
    <property type="entry name" value="GUANYLATE_CYCLASE_2"/>
    <property type="match status" value="1"/>
</dbReference>
<dbReference type="OrthoDB" id="10258068at2759"/>
<proteinExistence type="predicted"/>
<dbReference type="GO" id="GO:0070482">
    <property type="term" value="P:response to oxygen levels"/>
    <property type="evidence" value="ECO:0007669"/>
    <property type="project" value="TreeGrafter"/>
</dbReference>
<keyword evidence="10" id="KW-1185">Reference proteome</keyword>
<protein>
    <recommendedName>
        <fullName evidence="2">guanylate cyclase</fullName>
        <ecNumber evidence="2">4.6.1.2</ecNumber>
    </recommendedName>
</protein>
<keyword evidence="4" id="KW-0547">Nucleotide-binding</keyword>
<evidence type="ECO:0000313" key="9">
    <source>
        <dbReference type="EMBL" id="CAB9522835.1"/>
    </source>
</evidence>
<dbReference type="GO" id="GO:0004383">
    <property type="term" value="F:guanylate cyclase activity"/>
    <property type="evidence" value="ECO:0007669"/>
    <property type="project" value="UniProtKB-EC"/>
</dbReference>
<comment type="subcellular location">
    <subcellularLocation>
        <location evidence="1">Cytoplasm</location>
    </subcellularLocation>
</comment>
<dbReference type="Gene3D" id="3.30.70.1230">
    <property type="entry name" value="Nucleotide cyclase"/>
    <property type="match status" value="1"/>
</dbReference>
<dbReference type="Proteomes" id="UP001153069">
    <property type="component" value="Unassembled WGS sequence"/>
</dbReference>
<dbReference type="InterPro" id="IPR011645">
    <property type="entry name" value="HNOB_dom_associated"/>
</dbReference>
<dbReference type="InterPro" id="IPR036971">
    <property type="entry name" value="PDEase_catalytic_dom_sf"/>
</dbReference>
<dbReference type="SUPFAM" id="SSF111126">
    <property type="entry name" value="Ligand-binding domain in the NO signalling and Golgi transport"/>
    <property type="match status" value="1"/>
</dbReference>
<dbReference type="Gene3D" id="3.30.450.260">
    <property type="entry name" value="Haem NO binding associated domain"/>
    <property type="match status" value="1"/>
</dbReference>
<evidence type="ECO:0000256" key="4">
    <source>
        <dbReference type="ARBA" id="ARBA00022741"/>
    </source>
</evidence>
<organism evidence="9 10">
    <name type="scientific">Seminavis robusta</name>
    <dbReference type="NCBI Taxonomy" id="568900"/>
    <lineage>
        <taxon>Eukaryota</taxon>
        <taxon>Sar</taxon>
        <taxon>Stramenopiles</taxon>
        <taxon>Ochrophyta</taxon>
        <taxon>Bacillariophyta</taxon>
        <taxon>Bacillariophyceae</taxon>
        <taxon>Bacillariophycidae</taxon>
        <taxon>Naviculales</taxon>
        <taxon>Naviculaceae</taxon>
        <taxon>Seminavis</taxon>
    </lineage>
</organism>
<evidence type="ECO:0000259" key="8">
    <source>
        <dbReference type="PROSITE" id="PS50125"/>
    </source>
</evidence>
<dbReference type="Pfam" id="PF07701">
    <property type="entry name" value="HNOBA"/>
    <property type="match status" value="1"/>
</dbReference>
<feature type="region of interest" description="Disordered" evidence="7">
    <location>
        <begin position="228"/>
        <end position="269"/>
    </location>
</feature>
<dbReference type="InterPro" id="IPR038158">
    <property type="entry name" value="H-NOX_domain_sf"/>
</dbReference>
<dbReference type="GO" id="GO:0005525">
    <property type="term" value="F:GTP binding"/>
    <property type="evidence" value="ECO:0007669"/>
    <property type="project" value="UniProtKB-KW"/>
</dbReference>
<keyword evidence="3" id="KW-0963">Cytoplasm</keyword>
<dbReference type="CDD" id="cd07302">
    <property type="entry name" value="CHD"/>
    <property type="match status" value="1"/>
</dbReference>
<feature type="region of interest" description="Disordered" evidence="7">
    <location>
        <begin position="699"/>
        <end position="765"/>
    </location>
</feature>
<dbReference type="InterPro" id="IPR042463">
    <property type="entry name" value="HNOB_dom_associated_sf"/>
</dbReference>
<evidence type="ECO:0000256" key="7">
    <source>
        <dbReference type="SAM" id="MobiDB-lite"/>
    </source>
</evidence>
<dbReference type="Gene3D" id="1.10.1300.10">
    <property type="entry name" value="3'5'-cyclic nucleotide phosphodiesterase, catalytic domain"/>
    <property type="match status" value="1"/>
</dbReference>
<dbReference type="SUPFAM" id="SSF55073">
    <property type="entry name" value="Nucleotide cyclase"/>
    <property type="match status" value="1"/>
</dbReference>
<sequence length="1118" mass="124691">MYGLVFEIVEEFVIEKQGLEVWHEIKNKAKCRVRDGGFLRRSYYPDNELVDIIVAASEILGVAVPDILQVFGHFVVRHHYLNGYNDLMRAQGTTLRKWLSNLNAMHDHIQKSFPGTQFQAPIFWCEDCEEVEGSILLHYFSLRGILLVPMVVGIISELASYQFDCEVTMTQLGLQGEEGAEFTSWRITAVDPEQRYKLSPRSAEVSAARRESSTVDFSKMELPSQCPFSGKDLSAPGPHPAASKCPYSANKDHSEETGSTSSILSTSTGGNTSATGLSLGKLQSVFPFHVLVDKEFTILQVGQSLPALMNQTQDFFNGKHIGKVLDITRPVLGSAWDWQSLKKLSDQHFFLAPCTSGALKKRVSMEDSNIKFKASMIEIAQGMVMFALNPDARNIVDLRNMGLTLTDLPLHGGQRDSVFLGEYIVQEVDKAHKLDKLSKKLENEKNLSNTLLYNMLPKTIADELRNGKTVEPQHHDDVTLFFSDIVNFTSICEKVDPWAVIDMLNQLYSVMDKLAEHFNLYKIETVGDAYMCCSGLPVPDKYHAENIANFAIAVMECVKHVQSPVDGTPIQLRIGIHTGHCTAGVVGTLTPHYCLFGDMVNTTARHEQTGLPGMIQCSSDLFGRLKHFSMYEQEQFELTPRGLVSMKGKKECCTYWLEGGTANNERAGPAALQALSNDVSEMLEKKSWKMRRYFRRSGELRGDSETQSVGSHNTFLTTSSVSEESDQGERSQVTWTGTDDDDSIAGGESEAEVNLASEASDSRDAGELDDMLEDCYDPAADVENGLLNLVWDKTLSREDFVSNIHLLLSPLLNLCLFDSTTGQFPNNLDLLDGQLYGLIDRLSKSFKKHNPYHNFRRAAHVVAWATHLFERVQDSGAGMSGTVDNSPWFRFTLAIAALVQDCKHSGVADGQLQAEKHMVFEMHGGDKCQAKHALNHGLDVFADEFPELYDEIVWGCPRFVHLLRRTALSNDVSGTFSKAMRPTENSPREVAAKTEAAMALVLRVANLGHFALDNEKFQEWNEAAFAEKRVASLAKRGSDPNGNWHEHCVLFVKGEVIPLVEQCETILPTSTRLLDTVAVNLKNFEAQGEHWADNQIFPRRRAHERSTPNPASTVDIFC</sequence>
<dbReference type="Gene3D" id="6.10.250.780">
    <property type="match status" value="1"/>
</dbReference>
<comment type="caution">
    <text evidence="9">The sequence shown here is derived from an EMBL/GenBank/DDBJ whole genome shotgun (WGS) entry which is preliminary data.</text>
</comment>
<dbReference type="GO" id="GO:0019934">
    <property type="term" value="P:cGMP-mediated signaling"/>
    <property type="evidence" value="ECO:0007669"/>
    <property type="project" value="TreeGrafter"/>
</dbReference>
<feature type="compositionally biased region" description="Low complexity" evidence="7">
    <location>
        <begin position="257"/>
        <end position="269"/>
    </location>
</feature>
<dbReference type="GO" id="GO:0008074">
    <property type="term" value="C:guanylate cyclase complex, soluble"/>
    <property type="evidence" value="ECO:0007669"/>
    <property type="project" value="TreeGrafter"/>
</dbReference>
<dbReference type="InterPro" id="IPR001054">
    <property type="entry name" value="A/G_cyclase"/>
</dbReference>
<dbReference type="InterPro" id="IPR024096">
    <property type="entry name" value="NO_sig/Golgi_transp_ligand-bd"/>
</dbReference>
<dbReference type="SUPFAM" id="SSF109604">
    <property type="entry name" value="HD-domain/PDEase-like"/>
    <property type="match status" value="1"/>
</dbReference>
<dbReference type="SMART" id="SM00044">
    <property type="entry name" value="CYCc"/>
    <property type="match status" value="1"/>
</dbReference>
<name>A0A9N8HS53_9STRA</name>
<keyword evidence="6" id="KW-0141">cGMP biosynthesis</keyword>
<evidence type="ECO:0000256" key="1">
    <source>
        <dbReference type="ARBA" id="ARBA00004496"/>
    </source>
</evidence>
<reference evidence="9" key="1">
    <citation type="submission" date="2020-06" db="EMBL/GenBank/DDBJ databases">
        <authorList>
            <consortium name="Plant Systems Biology data submission"/>
        </authorList>
    </citation>
    <scope>NUCLEOTIDE SEQUENCE</scope>
    <source>
        <strain evidence="9">D6</strain>
    </source>
</reference>
<dbReference type="Pfam" id="PF00211">
    <property type="entry name" value="Guanylate_cyc"/>
    <property type="match status" value="1"/>
</dbReference>
<dbReference type="Gene3D" id="3.90.1520.10">
    <property type="entry name" value="H-NOX domain"/>
    <property type="match status" value="1"/>
</dbReference>
<dbReference type="FunFam" id="3.30.70.1230:FF:000030">
    <property type="entry name" value="Si:ch211-215j19.12"/>
    <property type="match status" value="1"/>
</dbReference>
<dbReference type="GO" id="GO:0004114">
    <property type="term" value="F:3',5'-cyclic-nucleotide phosphodiesterase activity"/>
    <property type="evidence" value="ECO:0007669"/>
    <property type="project" value="InterPro"/>
</dbReference>
<feature type="compositionally biased region" description="Polar residues" evidence="7">
    <location>
        <begin position="705"/>
        <end position="722"/>
    </location>
</feature>
<keyword evidence="5" id="KW-0342">GTP-binding</keyword>
<feature type="domain" description="Guanylate cyclase" evidence="8">
    <location>
        <begin position="479"/>
        <end position="607"/>
    </location>
</feature>
<evidence type="ECO:0000256" key="3">
    <source>
        <dbReference type="ARBA" id="ARBA00022490"/>
    </source>
</evidence>
<dbReference type="AlphaFoldDB" id="A0A9N8HS53"/>
<dbReference type="InterPro" id="IPR011644">
    <property type="entry name" value="Heme_NO-bd"/>
</dbReference>
<dbReference type="InterPro" id="IPR029787">
    <property type="entry name" value="Nucleotide_cyclase"/>
</dbReference>
<dbReference type="PANTHER" id="PTHR45655">
    <property type="entry name" value="GUANYLATE CYCLASE SOLUBLE SUBUNIT BETA-2"/>
    <property type="match status" value="1"/>
</dbReference>
<evidence type="ECO:0000313" key="10">
    <source>
        <dbReference type="Proteomes" id="UP001153069"/>
    </source>
</evidence>
<dbReference type="EMBL" id="CAICTM010001345">
    <property type="protein sequence ID" value="CAB9522835.1"/>
    <property type="molecule type" value="Genomic_DNA"/>
</dbReference>